<protein>
    <recommendedName>
        <fullName evidence="3">VOC family protein</fullName>
    </recommendedName>
</protein>
<name>A0A917X4C1_9ACTN</name>
<sequence>MSTVPPGTACWADLATPDLADARRFYPELFGWTGRITPATIPPRVARAEEAKPKP</sequence>
<organism evidence="1 2">
    <name type="scientific">Micromonospora sonchi</name>
    <dbReference type="NCBI Taxonomy" id="1763543"/>
    <lineage>
        <taxon>Bacteria</taxon>
        <taxon>Bacillati</taxon>
        <taxon>Actinomycetota</taxon>
        <taxon>Actinomycetes</taxon>
        <taxon>Micromonosporales</taxon>
        <taxon>Micromonosporaceae</taxon>
        <taxon>Micromonospora</taxon>
    </lineage>
</organism>
<keyword evidence="2" id="KW-1185">Reference proteome</keyword>
<accession>A0A917X4C1</accession>
<proteinExistence type="predicted"/>
<evidence type="ECO:0000313" key="1">
    <source>
        <dbReference type="EMBL" id="GGM62536.1"/>
    </source>
</evidence>
<dbReference type="Gene3D" id="3.10.180.10">
    <property type="entry name" value="2,3-Dihydroxybiphenyl 1,2-Dioxygenase, domain 1"/>
    <property type="match status" value="1"/>
</dbReference>
<gene>
    <name evidence="1" type="ORF">GCM10011608_54650</name>
</gene>
<comment type="caution">
    <text evidence="1">The sequence shown here is derived from an EMBL/GenBank/DDBJ whole genome shotgun (WGS) entry which is preliminary data.</text>
</comment>
<dbReference type="Proteomes" id="UP000608890">
    <property type="component" value="Unassembled WGS sequence"/>
</dbReference>
<dbReference type="AlphaFoldDB" id="A0A917X4C1"/>
<reference evidence="1" key="2">
    <citation type="submission" date="2020-09" db="EMBL/GenBank/DDBJ databases">
        <authorList>
            <person name="Sun Q."/>
            <person name="Zhou Y."/>
        </authorList>
    </citation>
    <scope>NUCLEOTIDE SEQUENCE</scope>
    <source>
        <strain evidence="1">CGMCC 4.7312</strain>
    </source>
</reference>
<evidence type="ECO:0000313" key="2">
    <source>
        <dbReference type="Proteomes" id="UP000608890"/>
    </source>
</evidence>
<evidence type="ECO:0008006" key="3">
    <source>
        <dbReference type="Google" id="ProtNLM"/>
    </source>
</evidence>
<reference evidence="1" key="1">
    <citation type="journal article" date="2014" name="Int. J. Syst. Evol. Microbiol.">
        <title>Complete genome sequence of Corynebacterium casei LMG S-19264T (=DSM 44701T), isolated from a smear-ripened cheese.</title>
        <authorList>
            <consortium name="US DOE Joint Genome Institute (JGI-PGF)"/>
            <person name="Walter F."/>
            <person name="Albersmeier A."/>
            <person name="Kalinowski J."/>
            <person name="Ruckert C."/>
        </authorList>
    </citation>
    <scope>NUCLEOTIDE SEQUENCE</scope>
    <source>
        <strain evidence="1">CGMCC 4.7312</strain>
    </source>
</reference>
<dbReference type="InterPro" id="IPR029068">
    <property type="entry name" value="Glyas_Bleomycin-R_OHBP_Dase"/>
</dbReference>
<dbReference type="SUPFAM" id="SSF54593">
    <property type="entry name" value="Glyoxalase/Bleomycin resistance protein/Dihydroxybiphenyl dioxygenase"/>
    <property type="match status" value="1"/>
</dbReference>
<dbReference type="EMBL" id="BMNB01000037">
    <property type="protein sequence ID" value="GGM62536.1"/>
    <property type="molecule type" value="Genomic_DNA"/>
</dbReference>